<protein>
    <submittedName>
        <fullName evidence="1">Uncharacterized protein</fullName>
    </submittedName>
</protein>
<dbReference type="EMBL" id="CM045869">
    <property type="protein sequence ID" value="KAI7954494.1"/>
    <property type="molecule type" value="Genomic_DNA"/>
</dbReference>
<reference evidence="2" key="2">
    <citation type="journal article" date="2018" name="Mol. Plant Microbe Interact.">
        <title>Genome sequence resources for the wheat stripe rust pathogen (Puccinia striiformis f. sp. tritici) and the barley stripe rust pathogen (Puccinia striiformis f. sp. hordei).</title>
        <authorList>
            <person name="Xia C."/>
            <person name="Wang M."/>
            <person name="Yin C."/>
            <person name="Cornejo O.E."/>
            <person name="Hulbert S.H."/>
            <person name="Chen X."/>
        </authorList>
    </citation>
    <scope>NUCLEOTIDE SEQUENCE [LARGE SCALE GENOMIC DNA]</scope>
    <source>
        <strain evidence="2">93-210</strain>
    </source>
</reference>
<reference evidence="1 2" key="3">
    <citation type="journal article" date="2022" name="Microbiol. Spectr.">
        <title>Folding features and dynamics of 3D genome architecture in plant fungal pathogens.</title>
        <authorList>
            <person name="Xia C."/>
        </authorList>
    </citation>
    <scope>NUCLEOTIDE SEQUENCE [LARGE SCALE GENOMIC DNA]</scope>
    <source>
        <strain evidence="1 2">93-210</strain>
    </source>
</reference>
<organism evidence="1 2">
    <name type="scientific">Puccinia striiformis f. sp. tritici</name>
    <dbReference type="NCBI Taxonomy" id="168172"/>
    <lineage>
        <taxon>Eukaryota</taxon>
        <taxon>Fungi</taxon>
        <taxon>Dikarya</taxon>
        <taxon>Basidiomycota</taxon>
        <taxon>Pucciniomycotina</taxon>
        <taxon>Pucciniomycetes</taxon>
        <taxon>Pucciniales</taxon>
        <taxon>Pucciniaceae</taxon>
        <taxon>Puccinia</taxon>
    </lineage>
</organism>
<gene>
    <name evidence="1" type="ORF">MJO28_004894</name>
</gene>
<dbReference type="Proteomes" id="UP001060170">
    <property type="component" value="Chromosome 5"/>
</dbReference>
<proteinExistence type="predicted"/>
<sequence>MAHSAQKKKEKIGIMNLYIILILVKRILQKPWKNQLDRTNTTLLFFVLNPCGIQLAVGSEYSLGAVSETSREISSRVVSDGPCIHEPSSNRVDRDIINPLDSDGQRLSSTASASRVHPSTRLEDPQTLQVVIEHPQEKPSIEAPSKSHTTQLQQIATSSIDFKRKQPGHHQVIDIEDPSTGVGKKAQEYKNCTYCGKGLKISMDTPNLHYCAEFEQNFRLIWAKERLTKDDRCMLCQGEGKIPSAQLAIGNQLRSSDVRRTPPAGTQDKIPTRQGRSVAVRNAQGSSSAVVKVDSHDVEDRRYCLFAFSVFLAGVVALVLCALFLRKPMVHK</sequence>
<name>A0ACC0EJ59_9BASI</name>
<keyword evidence="2" id="KW-1185">Reference proteome</keyword>
<evidence type="ECO:0000313" key="2">
    <source>
        <dbReference type="Proteomes" id="UP001060170"/>
    </source>
</evidence>
<comment type="caution">
    <text evidence="1">The sequence shown here is derived from an EMBL/GenBank/DDBJ whole genome shotgun (WGS) entry which is preliminary data.</text>
</comment>
<evidence type="ECO:0000313" key="1">
    <source>
        <dbReference type="EMBL" id="KAI7954494.1"/>
    </source>
</evidence>
<reference evidence="2" key="1">
    <citation type="journal article" date="2018" name="BMC Genomics">
        <title>Genomic insights into host adaptation between the wheat stripe rust pathogen (Puccinia striiformis f. sp. tritici) and the barley stripe rust pathogen (Puccinia striiformis f. sp. hordei).</title>
        <authorList>
            <person name="Xia C."/>
            <person name="Wang M."/>
            <person name="Yin C."/>
            <person name="Cornejo O.E."/>
            <person name="Hulbert S.H."/>
            <person name="Chen X."/>
        </authorList>
    </citation>
    <scope>NUCLEOTIDE SEQUENCE [LARGE SCALE GENOMIC DNA]</scope>
    <source>
        <strain evidence="2">93-210</strain>
    </source>
</reference>
<accession>A0ACC0EJ59</accession>